<keyword evidence="1" id="KW-1185">Reference proteome</keyword>
<name>A0A914XRT3_9BILA</name>
<reference evidence="2" key="1">
    <citation type="submission" date="2022-11" db="UniProtKB">
        <authorList>
            <consortium name="WormBaseParasite"/>
        </authorList>
    </citation>
    <scope>IDENTIFICATION</scope>
</reference>
<organism evidence="1 2">
    <name type="scientific">Plectus sambesii</name>
    <dbReference type="NCBI Taxonomy" id="2011161"/>
    <lineage>
        <taxon>Eukaryota</taxon>
        <taxon>Metazoa</taxon>
        <taxon>Ecdysozoa</taxon>
        <taxon>Nematoda</taxon>
        <taxon>Chromadorea</taxon>
        <taxon>Plectida</taxon>
        <taxon>Plectina</taxon>
        <taxon>Plectoidea</taxon>
        <taxon>Plectidae</taxon>
        <taxon>Plectus</taxon>
    </lineage>
</organism>
<protein>
    <submittedName>
        <fullName evidence="2">Uncharacterized protein</fullName>
    </submittedName>
</protein>
<evidence type="ECO:0000313" key="2">
    <source>
        <dbReference type="WBParaSite" id="PSAMB.scaffold925size38536.g9835.t1"/>
    </source>
</evidence>
<accession>A0A914XRT3</accession>
<sequence>MIGGDGLFQSMEVMCMEISSKHLMQSLVQLGILNSSMWCVGKSESKLLASVEECPGCCRDMCWQLNVLFSGMSGMCQCIDKAEVVQEVAAGIAITGTVQTNKALSWLSTTNGHIEMAKHNGHHSASGLLACGA</sequence>
<evidence type="ECO:0000313" key="1">
    <source>
        <dbReference type="Proteomes" id="UP000887566"/>
    </source>
</evidence>
<dbReference type="WBParaSite" id="PSAMB.scaffold925size38536.g9835.t1">
    <property type="protein sequence ID" value="PSAMB.scaffold925size38536.g9835.t1"/>
    <property type="gene ID" value="PSAMB.scaffold925size38536.g9835"/>
</dbReference>
<dbReference type="Proteomes" id="UP000887566">
    <property type="component" value="Unplaced"/>
</dbReference>
<proteinExistence type="predicted"/>
<dbReference type="AlphaFoldDB" id="A0A914XRT3"/>